<organism evidence="7">
    <name type="scientific">Leifsonia sp. NPDC080035</name>
    <dbReference type="NCBI Taxonomy" id="3143936"/>
    <lineage>
        <taxon>Bacteria</taxon>
        <taxon>Bacillati</taxon>
        <taxon>Actinomycetota</taxon>
        <taxon>Actinomycetes</taxon>
        <taxon>Micrococcales</taxon>
        <taxon>Microbacteriaceae</taxon>
        <taxon>Leifsonia</taxon>
    </lineage>
</organism>
<dbReference type="InterPro" id="IPR001647">
    <property type="entry name" value="HTH_TetR"/>
</dbReference>
<evidence type="ECO:0000256" key="3">
    <source>
        <dbReference type="ARBA" id="ARBA00023125"/>
    </source>
</evidence>
<dbReference type="RefSeq" id="WP_348788407.1">
    <property type="nucleotide sequence ID" value="NZ_CP157390.1"/>
</dbReference>
<dbReference type="InterPro" id="IPR039538">
    <property type="entry name" value="BetI_C"/>
</dbReference>
<accession>A0AAU7GB62</accession>
<dbReference type="EMBL" id="CP157390">
    <property type="protein sequence ID" value="XBM48457.1"/>
    <property type="molecule type" value="Genomic_DNA"/>
</dbReference>
<dbReference type="InterPro" id="IPR036271">
    <property type="entry name" value="Tet_transcr_reg_TetR-rel_C_sf"/>
</dbReference>
<protein>
    <submittedName>
        <fullName evidence="7">TetR family transcriptional regulator C-terminal domain-containing protein</fullName>
    </submittedName>
</protein>
<dbReference type="Pfam" id="PF13977">
    <property type="entry name" value="TetR_C_6"/>
    <property type="match status" value="1"/>
</dbReference>
<dbReference type="AlphaFoldDB" id="A0AAU7GB62"/>
<dbReference type="Gene3D" id="1.10.357.10">
    <property type="entry name" value="Tetracycline Repressor, domain 2"/>
    <property type="match status" value="1"/>
</dbReference>
<evidence type="ECO:0000256" key="5">
    <source>
        <dbReference type="PROSITE-ProRule" id="PRU00335"/>
    </source>
</evidence>
<dbReference type="InterPro" id="IPR050109">
    <property type="entry name" value="HTH-type_TetR-like_transc_reg"/>
</dbReference>
<dbReference type="PANTHER" id="PTHR30055:SF226">
    <property type="entry name" value="HTH-TYPE TRANSCRIPTIONAL REGULATOR PKSA"/>
    <property type="match status" value="1"/>
</dbReference>
<dbReference type="SUPFAM" id="SSF48498">
    <property type="entry name" value="Tetracyclin repressor-like, C-terminal domain"/>
    <property type="match status" value="1"/>
</dbReference>
<dbReference type="GO" id="GO:0000976">
    <property type="term" value="F:transcription cis-regulatory region binding"/>
    <property type="evidence" value="ECO:0007669"/>
    <property type="project" value="TreeGrafter"/>
</dbReference>
<evidence type="ECO:0000256" key="1">
    <source>
        <dbReference type="ARBA" id="ARBA00022491"/>
    </source>
</evidence>
<dbReference type="SUPFAM" id="SSF46689">
    <property type="entry name" value="Homeodomain-like"/>
    <property type="match status" value="1"/>
</dbReference>
<proteinExistence type="predicted"/>
<evidence type="ECO:0000313" key="7">
    <source>
        <dbReference type="EMBL" id="XBM48457.1"/>
    </source>
</evidence>
<keyword evidence="3 5" id="KW-0238">DNA-binding</keyword>
<gene>
    <name evidence="7" type="ORF">AAME72_01045</name>
</gene>
<feature type="domain" description="HTH tetR-type" evidence="6">
    <location>
        <begin position="8"/>
        <end position="68"/>
    </location>
</feature>
<evidence type="ECO:0000259" key="6">
    <source>
        <dbReference type="PROSITE" id="PS50977"/>
    </source>
</evidence>
<keyword evidence="1" id="KW-0678">Repressor</keyword>
<dbReference type="InterPro" id="IPR009057">
    <property type="entry name" value="Homeodomain-like_sf"/>
</dbReference>
<dbReference type="GO" id="GO:0003700">
    <property type="term" value="F:DNA-binding transcription factor activity"/>
    <property type="evidence" value="ECO:0007669"/>
    <property type="project" value="TreeGrafter"/>
</dbReference>
<keyword evidence="2" id="KW-0805">Transcription regulation</keyword>
<keyword evidence="4" id="KW-0804">Transcription</keyword>
<evidence type="ECO:0000256" key="2">
    <source>
        <dbReference type="ARBA" id="ARBA00023015"/>
    </source>
</evidence>
<evidence type="ECO:0000256" key="4">
    <source>
        <dbReference type="ARBA" id="ARBA00023163"/>
    </source>
</evidence>
<name>A0AAU7GB62_9MICO</name>
<sequence>MPRTIDHDARRADLAEAVWRIILSRGIGAVSVRTVAAEAGVAVGSLRHLFPTRSGLIAFSAELMIARATERVRSVVQRGDPAGDALALLRQLLPLTPESRAELEVNLALIAETPALPDLADIRDEAAAQIRQLCRSVALSLTGASADAAGLERDARRLHAIVDGLALQLLHGPAADGLASPAEQAAALDVLRAEIARLGAEAGR</sequence>
<dbReference type="PROSITE" id="PS50977">
    <property type="entry name" value="HTH_TETR_2"/>
    <property type="match status" value="1"/>
</dbReference>
<dbReference type="Pfam" id="PF00440">
    <property type="entry name" value="TetR_N"/>
    <property type="match status" value="1"/>
</dbReference>
<dbReference type="PANTHER" id="PTHR30055">
    <property type="entry name" value="HTH-TYPE TRANSCRIPTIONAL REGULATOR RUTR"/>
    <property type="match status" value="1"/>
</dbReference>
<reference evidence="7" key="1">
    <citation type="submission" date="2024-05" db="EMBL/GenBank/DDBJ databases">
        <title>The Natural Products Discovery Center: Release of the First 8490 Sequenced Strains for Exploring Actinobacteria Biosynthetic Diversity.</title>
        <authorList>
            <person name="Kalkreuter E."/>
            <person name="Kautsar S.A."/>
            <person name="Yang D."/>
            <person name="Bader C.D."/>
            <person name="Teijaro C.N."/>
            <person name="Fluegel L."/>
            <person name="Davis C.M."/>
            <person name="Simpson J.R."/>
            <person name="Lauterbach L."/>
            <person name="Steele A.D."/>
            <person name="Gui C."/>
            <person name="Meng S."/>
            <person name="Li G."/>
            <person name="Viehrig K."/>
            <person name="Ye F."/>
            <person name="Su P."/>
            <person name="Kiefer A.F."/>
            <person name="Nichols A."/>
            <person name="Cepeda A.J."/>
            <person name="Yan W."/>
            <person name="Fan B."/>
            <person name="Jiang Y."/>
            <person name="Adhikari A."/>
            <person name="Zheng C.-J."/>
            <person name="Schuster L."/>
            <person name="Cowan T.M."/>
            <person name="Smanski M.J."/>
            <person name="Chevrette M.G."/>
            <person name="de Carvalho L.P.S."/>
            <person name="Shen B."/>
        </authorList>
    </citation>
    <scope>NUCLEOTIDE SEQUENCE</scope>
    <source>
        <strain evidence="7">NPDC080035</strain>
    </source>
</reference>
<feature type="DNA-binding region" description="H-T-H motif" evidence="5">
    <location>
        <begin position="31"/>
        <end position="50"/>
    </location>
</feature>